<organism evidence="1 2">
    <name type="scientific">Pedobacter frigoris</name>
    <dbReference type="NCBI Taxonomy" id="2571272"/>
    <lineage>
        <taxon>Bacteria</taxon>
        <taxon>Pseudomonadati</taxon>
        <taxon>Bacteroidota</taxon>
        <taxon>Sphingobacteriia</taxon>
        <taxon>Sphingobacteriales</taxon>
        <taxon>Sphingobacteriaceae</taxon>
        <taxon>Pedobacter</taxon>
    </lineage>
</organism>
<dbReference type="Proteomes" id="UP000307244">
    <property type="component" value="Unassembled WGS sequence"/>
</dbReference>
<proteinExistence type="predicted"/>
<comment type="caution">
    <text evidence="1">The sequence shown here is derived from an EMBL/GenBank/DDBJ whole genome shotgun (WGS) entry which is preliminary data.</text>
</comment>
<evidence type="ECO:0000313" key="2">
    <source>
        <dbReference type="Proteomes" id="UP000307244"/>
    </source>
</evidence>
<evidence type="ECO:0000313" key="1">
    <source>
        <dbReference type="EMBL" id="TKC04320.1"/>
    </source>
</evidence>
<gene>
    <name evidence="1" type="ORF">FA047_17190</name>
</gene>
<dbReference type="EMBL" id="SWBQ01000005">
    <property type="protein sequence ID" value="TKC04320.1"/>
    <property type="molecule type" value="Genomic_DNA"/>
</dbReference>
<protein>
    <submittedName>
        <fullName evidence="1">Uncharacterized protein</fullName>
    </submittedName>
</protein>
<name>A0A4V5P1R1_9SPHI</name>
<dbReference type="RefSeq" id="WP_136837313.1">
    <property type="nucleotide sequence ID" value="NZ_SWBQ01000005.1"/>
</dbReference>
<reference evidence="1 2" key="1">
    <citation type="submission" date="2019-04" db="EMBL/GenBank/DDBJ databases">
        <title>Pedobacter sp. RP-3-15 sp. nov., isolated from Arctic soil.</title>
        <authorList>
            <person name="Dahal R.H."/>
            <person name="Kim D.-U."/>
        </authorList>
    </citation>
    <scope>NUCLEOTIDE SEQUENCE [LARGE SCALE GENOMIC DNA]</scope>
    <source>
        <strain evidence="1 2">RP-3-15</strain>
    </source>
</reference>
<sequence length="253" mass="30008">MTPIEYLKIQSKNLNKDFKTQTFSFDPKLGSKVYDYEPNYFKFDMLVPDFKINEDSFKLGNAQHIIAKLCGFTKWVELLKALPARVELAILLFDNMDRVSVRDWEEYISRIETENKVTIDDDFRLQIFKEVFLEREQDVYYDDYRLLPDERYVQDNESNSTAKITFLPLNRDDRDEFIKAANRSFERIFERIEPENPELTRALWNAEHFIDKELLSEDMLPIDRDYALSFVDSFLVGYVIQLAAQADEQAQGQ</sequence>
<keyword evidence="2" id="KW-1185">Reference proteome</keyword>
<accession>A0A4V5P1R1</accession>
<dbReference type="OrthoDB" id="7357206at2"/>
<dbReference type="AlphaFoldDB" id="A0A4V5P1R1"/>